<feature type="transmembrane region" description="Helical" evidence="1">
    <location>
        <begin position="48"/>
        <end position="67"/>
    </location>
</feature>
<comment type="caution">
    <text evidence="2">The sequence shown here is derived from an EMBL/GenBank/DDBJ whole genome shotgun (WGS) entry which is preliminary data.</text>
</comment>
<keyword evidence="1" id="KW-1133">Transmembrane helix</keyword>
<feature type="transmembrane region" description="Helical" evidence="1">
    <location>
        <begin position="7"/>
        <end position="28"/>
    </location>
</feature>
<accession>A0A927GBI0</accession>
<dbReference type="Proteomes" id="UP000653797">
    <property type="component" value="Unassembled WGS sequence"/>
</dbReference>
<evidence type="ECO:0000313" key="3">
    <source>
        <dbReference type="Proteomes" id="UP000653797"/>
    </source>
</evidence>
<name>A0A927GBI0_9BACT</name>
<dbReference type="Pfam" id="PF14023">
    <property type="entry name" value="Bestrophin-like"/>
    <property type="match status" value="1"/>
</dbReference>
<keyword evidence="3" id="KW-1185">Reference proteome</keyword>
<sequence length="258" mass="29039">MLYANGTSAIVIAFVLFLLMLTVHWAGLRVRLLRRRQRPDETINGGSIEGSLLGLLALLLAFTFSMANERYDTRRAVIIQEANAIGTAVLRADLYPDTTRQQFRADFKQYVEARISYYTAGVDSDRIQAAVRQSDQYSAVIWARATRLSRQTNNLLPANLMIPALNDMIDVVTTRDAALIAQIPASIMYVLISLCLVGSFIIGYMAEKSDWMLTICFAFMTALSIYLILDLDRPRQGLITTDAMHQKMVDLRAMFPEK</sequence>
<protein>
    <recommendedName>
        <fullName evidence="4">DUF4239 domain-containing protein</fullName>
    </recommendedName>
</protein>
<proteinExistence type="predicted"/>
<organism evidence="2 3">
    <name type="scientific">Spirosoma validum</name>
    <dbReference type="NCBI Taxonomy" id="2771355"/>
    <lineage>
        <taxon>Bacteria</taxon>
        <taxon>Pseudomonadati</taxon>
        <taxon>Bacteroidota</taxon>
        <taxon>Cytophagia</taxon>
        <taxon>Cytophagales</taxon>
        <taxon>Cytophagaceae</taxon>
        <taxon>Spirosoma</taxon>
    </lineage>
</organism>
<dbReference type="EMBL" id="JACXAA010000001">
    <property type="protein sequence ID" value="MBD2751421.1"/>
    <property type="molecule type" value="Genomic_DNA"/>
</dbReference>
<evidence type="ECO:0008006" key="4">
    <source>
        <dbReference type="Google" id="ProtNLM"/>
    </source>
</evidence>
<dbReference type="AlphaFoldDB" id="A0A927GBI0"/>
<keyword evidence="1" id="KW-0812">Transmembrane</keyword>
<feature type="transmembrane region" description="Helical" evidence="1">
    <location>
        <begin position="211"/>
        <end position="229"/>
    </location>
</feature>
<evidence type="ECO:0000256" key="1">
    <source>
        <dbReference type="SAM" id="Phobius"/>
    </source>
</evidence>
<gene>
    <name evidence="2" type="ORF">IC230_00845</name>
</gene>
<dbReference type="RefSeq" id="WP_191037068.1">
    <property type="nucleotide sequence ID" value="NZ_JACXAA010000001.1"/>
</dbReference>
<keyword evidence="1" id="KW-0472">Membrane</keyword>
<dbReference type="InterPro" id="IPR025333">
    <property type="entry name" value="DUF4239"/>
</dbReference>
<evidence type="ECO:0000313" key="2">
    <source>
        <dbReference type="EMBL" id="MBD2751421.1"/>
    </source>
</evidence>
<reference evidence="2" key="1">
    <citation type="submission" date="2020-09" db="EMBL/GenBank/DDBJ databases">
        <authorList>
            <person name="Kim M.K."/>
        </authorList>
    </citation>
    <scope>NUCLEOTIDE SEQUENCE</scope>
    <source>
        <strain evidence="2">BT704</strain>
    </source>
</reference>
<feature type="transmembrane region" description="Helical" evidence="1">
    <location>
        <begin position="187"/>
        <end position="205"/>
    </location>
</feature>